<evidence type="ECO:0000313" key="1">
    <source>
        <dbReference type="EMBL" id="JAH62285.1"/>
    </source>
</evidence>
<dbReference type="AlphaFoldDB" id="A0A0E9UAT5"/>
<accession>A0A0E9UAT5</accession>
<sequence length="25" mass="2919">MFIRCINHIKEDVFSNCVESNCIFG</sequence>
<reference evidence="1" key="2">
    <citation type="journal article" date="2015" name="Fish Shellfish Immunol.">
        <title>Early steps in the European eel (Anguilla anguilla)-Vibrio vulnificus interaction in the gills: Role of the RtxA13 toxin.</title>
        <authorList>
            <person name="Callol A."/>
            <person name="Pajuelo D."/>
            <person name="Ebbesson L."/>
            <person name="Teles M."/>
            <person name="MacKenzie S."/>
            <person name="Amaro C."/>
        </authorList>
    </citation>
    <scope>NUCLEOTIDE SEQUENCE</scope>
</reference>
<name>A0A0E9UAT5_ANGAN</name>
<reference evidence="1" key="1">
    <citation type="submission" date="2014-11" db="EMBL/GenBank/DDBJ databases">
        <authorList>
            <person name="Amaro Gonzalez C."/>
        </authorList>
    </citation>
    <scope>NUCLEOTIDE SEQUENCE</scope>
</reference>
<proteinExistence type="predicted"/>
<protein>
    <submittedName>
        <fullName evidence="1">Uncharacterized protein</fullName>
    </submittedName>
</protein>
<organism evidence="1">
    <name type="scientific">Anguilla anguilla</name>
    <name type="common">European freshwater eel</name>
    <name type="synonym">Muraena anguilla</name>
    <dbReference type="NCBI Taxonomy" id="7936"/>
    <lineage>
        <taxon>Eukaryota</taxon>
        <taxon>Metazoa</taxon>
        <taxon>Chordata</taxon>
        <taxon>Craniata</taxon>
        <taxon>Vertebrata</taxon>
        <taxon>Euteleostomi</taxon>
        <taxon>Actinopterygii</taxon>
        <taxon>Neopterygii</taxon>
        <taxon>Teleostei</taxon>
        <taxon>Anguilliformes</taxon>
        <taxon>Anguillidae</taxon>
        <taxon>Anguilla</taxon>
    </lineage>
</organism>
<dbReference type="EMBL" id="GBXM01046292">
    <property type="protein sequence ID" value="JAH62285.1"/>
    <property type="molecule type" value="Transcribed_RNA"/>
</dbReference>